<dbReference type="InterPro" id="IPR000253">
    <property type="entry name" value="FHA_dom"/>
</dbReference>
<dbReference type="Proteomes" id="UP000664303">
    <property type="component" value="Unassembled WGS sequence"/>
</dbReference>
<dbReference type="SUPFAM" id="SSF49879">
    <property type="entry name" value="SMAD/FHA domain"/>
    <property type="match status" value="1"/>
</dbReference>
<evidence type="ECO:0000259" key="1">
    <source>
        <dbReference type="PROSITE" id="PS50006"/>
    </source>
</evidence>
<dbReference type="PROSITE" id="PS50006">
    <property type="entry name" value="FHA_DOMAIN"/>
    <property type="match status" value="1"/>
</dbReference>
<dbReference type="Gene3D" id="2.60.200.20">
    <property type="match status" value="1"/>
</dbReference>
<sequence>MARLDLYVNYSLQASIKLEGDRIELGRDPQCEVQLADARVSRRHATIAAHQGAHTIENLGRNGTRVNGEPLTAPHRLRAGDAIFIASNILIYQADGAPTEEALATQLDLPAD</sequence>
<organism evidence="2 3">
    <name type="scientific">Parahaliea mediterranea</name>
    <dbReference type="NCBI Taxonomy" id="651086"/>
    <lineage>
        <taxon>Bacteria</taxon>
        <taxon>Pseudomonadati</taxon>
        <taxon>Pseudomonadota</taxon>
        <taxon>Gammaproteobacteria</taxon>
        <taxon>Cellvibrionales</taxon>
        <taxon>Halieaceae</taxon>
        <taxon>Parahaliea</taxon>
    </lineage>
</organism>
<dbReference type="InterPro" id="IPR008984">
    <property type="entry name" value="SMAD_FHA_dom_sf"/>
</dbReference>
<accession>A0A939IH76</accession>
<dbReference type="EMBL" id="JAFKCZ010000001">
    <property type="protein sequence ID" value="MBN7795014.1"/>
    <property type="molecule type" value="Genomic_DNA"/>
</dbReference>
<name>A0A939IH76_9GAMM</name>
<evidence type="ECO:0000313" key="3">
    <source>
        <dbReference type="Proteomes" id="UP000664303"/>
    </source>
</evidence>
<keyword evidence="3" id="KW-1185">Reference proteome</keyword>
<dbReference type="Pfam" id="PF00498">
    <property type="entry name" value="FHA"/>
    <property type="match status" value="1"/>
</dbReference>
<proteinExistence type="predicted"/>
<reference evidence="2" key="1">
    <citation type="submission" date="2021-02" db="EMBL/GenBank/DDBJ databases">
        <title>PHA producing bacteria isolated from coastal sediment in Guangdong, Shenzhen.</title>
        <authorList>
            <person name="Zheng W."/>
            <person name="Yu S."/>
            <person name="Huang Y."/>
        </authorList>
    </citation>
    <scope>NUCLEOTIDE SEQUENCE</scope>
    <source>
        <strain evidence="2">TN14-10</strain>
    </source>
</reference>
<protein>
    <submittedName>
        <fullName evidence="2">FHA domain-containing protein</fullName>
    </submittedName>
</protein>
<evidence type="ECO:0000313" key="2">
    <source>
        <dbReference type="EMBL" id="MBN7795014.1"/>
    </source>
</evidence>
<feature type="domain" description="FHA" evidence="1">
    <location>
        <begin position="23"/>
        <end position="71"/>
    </location>
</feature>
<dbReference type="RefSeq" id="WP_206558464.1">
    <property type="nucleotide sequence ID" value="NZ_JAFKCZ010000001.1"/>
</dbReference>
<dbReference type="SMART" id="SM00240">
    <property type="entry name" value="FHA"/>
    <property type="match status" value="1"/>
</dbReference>
<dbReference type="CDD" id="cd00060">
    <property type="entry name" value="FHA"/>
    <property type="match status" value="1"/>
</dbReference>
<dbReference type="AlphaFoldDB" id="A0A939IH76"/>
<comment type="caution">
    <text evidence="2">The sequence shown here is derived from an EMBL/GenBank/DDBJ whole genome shotgun (WGS) entry which is preliminary data.</text>
</comment>
<gene>
    <name evidence="2" type="ORF">JYP50_00330</name>
</gene>